<dbReference type="STRING" id="45882.A0A0V1D262"/>
<keyword evidence="4 10" id="KW-0812">Transmembrane</keyword>
<dbReference type="PROSITE" id="PS50920">
    <property type="entry name" value="SOLCAR"/>
    <property type="match status" value="3"/>
</dbReference>
<dbReference type="GO" id="GO:0005313">
    <property type="term" value="F:L-glutamate transmembrane transporter activity"/>
    <property type="evidence" value="ECO:0007669"/>
    <property type="project" value="TreeGrafter"/>
</dbReference>
<keyword evidence="3 11" id="KW-0813">Transport</keyword>
<comment type="subcellular location">
    <subcellularLocation>
        <location evidence="1">Mitochondrion inner membrane</location>
        <topology evidence="1">Multi-pass membrane protein</topology>
    </subcellularLocation>
</comment>
<accession>A0A0V1D262</accession>
<evidence type="ECO:0000256" key="3">
    <source>
        <dbReference type="ARBA" id="ARBA00022448"/>
    </source>
</evidence>
<dbReference type="OrthoDB" id="2382881at2759"/>
<evidence type="ECO:0000256" key="4">
    <source>
        <dbReference type="ARBA" id="ARBA00022692"/>
    </source>
</evidence>
<dbReference type="InterPro" id="IPR051028">
    <property type="entry name" value="Mito_Solute_Carrier"/>
</dbReference>
<evidence type="ECO:0000256" key="1">
    <source>
        <dbReference type="ARBA" id="ARBA00004448"/>
    </source>
</evidence>
<dbReference type="InterPro" id="IPR002067">
    <property type="entry name" value="MCP"/>
</dbReference>
<evidence type="ECO:0000256" key="8">
    <source>
        <dbReference type="ARBA" id="ARBA00023128"/>
    </source>
</evidence>
<evidence type="ECO:0000256" key="12">
    <source>
        <dbReference type="SAM" id="Phobius"/>
    </source>
</evidence>
<keyword evidence="5" id="KW-0677">Repeat</keyword>
<dbReference type="InterPro" id="IPR018108">
    <property type="entry name" value="MCP_transmembrane"/>
</dbReference>
<dbReference type="PANTHER" id="PTHR45678:SF5">
    <property type="entry name" value="AT03939P-RELATED"/>
    <property type="match status" value="1"/>
</dbReference>
<feature type="repeat" description="Solcar" evidence="10">
    <location>
        <begin position="270"/>
        <end position="360"/>
    </location>
</feature>
<evidence type="ECO:0000256" key="7">
    <source>
        <dbReference type="ARBA" id="ARBA00022989"/>
    </source>
</evidence>
<evidence type="ECO:0000256" key="2">
    <source>
        <dbReference type="ARBA" id="ARBA00006375"/>
    </source>
</evidence>
<reference evidence="13 14" key="1">
    <citation type="submission" date="2015-01" db="EMBL/GenBank/DDBJ databases">
        <title>Evolution of Trichinella species and genotypes.</title>
        <authorList>
            <person name="Korhonen P.K."/>
            <person name="Edoardo P."/>
            <person name="Giuseppe L.R."/>
            <person name="Gasser R.B."/>
        </authorList>
    </citation>
    <scope>NUCLEOTIDE SEQUENCE [LARGE SCALE GENOMIC DNA]</scope>
    <source>
        <strain evidence="13">ISS120</strain>
    </source>
</reference>
<protein>
    <submittedName>
        <fullName evidence="13">Mitochondrial glutamate carrier 2</fullName>
    </submittedName>
</protein>
<keyword evidence="14" id="KW-1185">Reference proteome</keyword>
<keyword evidence="6" id="KW-0999">Mitochondrion inner membrane</keyword>
<feature type="transmembrane region" description="Helical" evidence="12">
    <location>
        <begin position="75"/>
        <end position="95"/>
    </location>
</feature>
<evidence type="ECO:0000256" key="11">
    <source>
        <dbReference type="RuleBase" id="RU000488"/>
    </source>
</evidence>
<dbReference type="OMA" id="NEAVFWC"/>
<organism evidence="13 14">
    <name type="scientific">Trichinella britovi</name>
    <name type="common">Parasitic roundworm</name>
    <dbReference type="NCBI Taxonomy" id="45882"/>
    <lineage>
        <taxon>Eukaryota</taxon>
        <taxon>Metazoa</taxon>
        <taxon>Ecdysozoa</taxon>
        <taxon>Nematoda</taxon>
        <taxon>Enoplea</taxon>
        <taxon>Dorylaimia</taxon>
        <taxon>Trichinellida</taxon>
        <taxon>Trichinellidae</taxon>
        <taxon>Trichinella</taxon>
    </lineage>
</organism>
<evidence type="ECO:0000313" key="13">
    <source>
        <dbReference type="EMBL" id="KRY55594.1"/>
    </source>
</evidence>
<sequence>MINKCYTNTATVLPSCLVLSIVTPWIIVNHLLKPINMPVKEGTVSGADGVMAMNKHDVTPAGPKMKRSFQLLPKIINGGIAGIIGVTCVFPIDLVKTRLQNQKIIPGGEPMYRGMLDCFRKSVARGGFFGMYSGSGVNILLITPEKAIKLAANDFFRYHLSSGSGKLSLVKELVAGAGAGFCQIAVTTPMELLKIQLQTSDSAGKFPKSKNRLSATKIALNILRTKGISGLYKGTAATMARDVTFSAIYFPLFANLNSKGPRKKDGSGEAVFWHSFICGNIAGATASFAVTPLDVIKTRLQLLQQSNSITPQYRGIVDAFRRILYEEGVTAFFKGAACRMAVVAPLFGIAQTIYYIGVAEWLLS</sequence>
<dbReference type="InterPro" id="IPR023395">
    <property type="entry name" value="MCP_dom_sf"/>
</dbReference>
<comment type="similarity">
    <text evidence="2 11">Belongs to the mitochondrial carrier (TC 2.A.29) family.</text>
</comment>
<dbReference type="SUPFAM" id="SSF103506">
    <property type="entry name" value="Mitochondrial carrier"/>
    <property type="match status" value="1"/>
</dbReference>
<dbReference type="PANTHER" id="PTHR45678">
    <property type="entry name" value="MITOCHONDRIAL 2-OXODICARBOXYLATE CARRIER 1-RELATED"/>
    <property type="match status" value="1"/>
</dbReference>
<feature type="transmembrane region" description="Helical" evidence="12">
    <location>
        <begin position="12"/>
        <end position="32"/>
    </location>
</feature>
<dbReference type="GO" id="GO:0043490">
    <property type="term" value="P:malate-aspartate shuttle"/>
    <property type="evidence" value="ECO:0007669"/>
    <property type="project" value="TreeGrafter"/>
</dbReference>
<evidence type="ECO:0000313" key="14">
    <source>
        <dbReference type="Proteomes" id="UP000054653"/>
    </source>
</evidence>
<dbReference type="GO" id="GO:0005743">
    <property type="term" value="C:mitochondrial inner membrane"/>
    <property type="evidence" value="ECO:0007669"/>
    <property type="project" value="UniProtKB-SubCell"/>
</dbReference>
<dbReference type="Gene3D" id="1.50.40.10">
    <property type="entry name" value="Mitochondrial carrier domain"/>
    <property type="match status" value="1"/>
</dbReference>
<feature type="repeat" description="Solcar" evidence="10">
    <location>
        <begin position="167"/>
        <end position="259"/>
    </location>
</feature>
<evidence type="ECO:0000256" key="9">
    <source>
        <dbReference type="ARBA" id="ARBA00023136"/>
    </source>
</evidence>
<proteinExistence type="inferred from homology"/>
<comment type="caution">
    <text evidence="13">The sequence shown here is derived from an EMBL/GenBank/DDBJ whole genome shotgun (WGS) entry which is preliminary data.</text>
</comment>
<evidence type="ECO:0000256" key="10">
    <source>
        <dbReference type="PROSITE-ProRule" id="PRU00282"/>
    </source>
</evidence>
<dbReference type="EMBL" id="JYDI01000053">
    <property type="protein sequence ID" value="KRY55594.1"/>
    <property type="molecule type" value="Genomic_DNA"/>
</dbReference>
<dbReference type="PRINTS" id="PR00926">
    <property type="entry name" value="MITOCARRIER"/>
</dbReference>
<gene>
    <name evidence="13" type="primary">SLC25A18</name>
    <name evidence="13" type="ORF">T03_16038</name>
</gene>
<name>A0A0V1D262_TRIBR</name>
<evidence type="ECO:0000256" key="6">
    <source>
        <dbReference type="ARBA" id="ARBA00022792"/>
    </source>
</evidence>
<dbReference type="FunFam" id="1.50.40.10:FF:000101">
    <property type="entry name" value="SLC (SoLute Carrier) homolog"/>
    <property type="match status" value="1"/>
</dbReference>
<feature type="repeat" description="Solcar" evidence="10">
    <location>
        <begin position="69"/>
        <end position="159"/>
    </location>
</feature>
<keyword evidence="8" id="KW-0496">Mitochondrion</keyword>
<keyword evidence="7 12" id="KW-1133">Transmembrane helix</keyword>
<dbReference type="AlphaFoldDB" id="A0A0V1D262"/>
<dbReference type="Pfam" id="PF00153">
    <property type="entry name" value="Mito_carr"/>
    <property type="match status" value="3"/>
</dbReference>
<keyword evidence="9 10" id="KW-0472">Membrane</keyword>
<dbReference type="GO" id="GO:0015183">
    <property type="term" value="F:L-aspartate transmembrane transporter activity"/>
    <property type="evidence" value="ECO:0007669"/>
    <property type="project" value="TreeGrafter"/>
</dbReference>
<evidence type="ECO:0000256" key="5">
    <source>
        <dbReference type="ARBA" id="ARBA00022737"/>
    </source>
</evidence>
<dbReference type="Proteomes" id="UP000054653">
    <property type="component" value="Unassembled WGS sequence"/>
</dbReference>